<proteinExistence type="predicted"/>
<gene>
    <name evidence="1" type="ORF">HNP60_001281</name>
</gene>
<dbReference type="Proteomes" id="UP001138540">
    <property type="component" value="Unassembled WGS sequence"/>
</dbReference>
<evidence type="ECO:0000313" key="1">
    <source>
        <dbReference type="EMBL" id="MBB5985307.1"/>
    </source>
</evidence>
<reference evidence="1 2" key="1">
    <citation type="submission" date="2020-08" db="EMBL/GenBank/DDBJ databases">
        <title>Exploring microbial biodiversity for novel pathways involved in the catabolism of aromatic compounds derived from lignin.</title>
        <authorList>
            <person name="Elkins J."/>
        </authorList>
    </citation>
    <scope>NUCLEOTIDE SEQUENCE [LARGE SCALE GENOMIC DNA]</scope>
    <source>
        <strain evidence="1 2">B1D3A</strain>
    </source>
</reference>
<name>A0ABR6NDG9_9SPHN</name>
<dbReference type="RefSeq" id="WP_184151517.1">
    <property type="nucleotide sequence ID" value="NZ_JACHKA010000001.1"/>
</dbReference>
<sequence>MPPPLARNDIATLTLKLAETARLLGQCALRHAGAVNAYETARAEARTWNDQAN</sequence>
<protein>
    <submittedName>
        <fullName evidence="1">Uncharacterized protein</fullName>
    </submittedName>
</protein>
<dbReference type="EMBL" id="JACHKA010000001">
    <property type="protein sequence ID" value="MBB5985307.1"/>
    <property type="molecule type" value="Genomic_DNA"/>
</dbReference>
<evidence type="ECO:0000313" key="2">
    <source>
        <dbReference type="Proteomes" id="UP001138540"/>
    </source>
</evidence>
<keyword evidence="2" id="KW-1185">Reference proteome</keyword>
<comment type="caution">
    <text evidence="1">The sequence shown here is derived from an EMBL/GenBank/DDBJ whole genome shotgun (WGS) entry which is preliminary data.</text>
</comment>
<organism evidence="1 2">
    <name type="scientific">Sphingobium lignivorans</name>
    <dbReference type="NCBI Taxonomy" id="2735886"/>
    <lineage>
        <taxon>Bacteria</taxon>
        <taxon>Pseudomonadati</taxon>
        <taxon>Pseudomonadota</taxon>
        <taxon>Alphaproteobacteria</taxon>
        <taxon>Sphingomonadales</taxon>
        <taxon>Sphingomonadaceae</taxon>
        <taxon>Sphingobium</taxon>
    </lineage>
</organism>
<accession>A0ABR6NDG9</accession>